<proteinExistence type="predicted"/>
<dbReference type="EnsemblMetazoa" id="G5169.1">
    <property type="protein sequence ID" value="G5169.1:cds"/>
    <property type="gene ID" value="G5169"/>
</dbReference>
<evidence type="ECO:0000256" key="1">
    <source>
        <dbReference type="SAM" id="MobiDB-lite"/>
    </source>
</evidence>
<feature type="region of interest" description="Disordered" evidence="1">
    <location>
        <begin position="14"/>
        <end position="94"/>
    </location>
</feature>
<keyword evidence="4" id="KW-1185">Reference proteome</keyword>
<dbReference type="PANTHER" id="PTHR34415">
    <property type="entry name" value="INTEGRASE CATALYTIC DOMAIN-CONTAINING PROTEIN"/>
    <property type="match status" value="1"/>
</dbReference>
<feature type="compositionally biased region" description="Acidic residues" evidence="1">
    <location>
        <begin position="36"/>
        <end position="49"/>
    </location>
</feature>
<evidence type="ECO:0000259" key="2">
    <source>
        <dbReference type="Pfam" id="PF25273"/>
    </source>
</evidence>
<feature type="compositionally biased region" description="Acidic residues" evidence="1">
    <location>
        <begin position="68"/>
        <end position="79"/>
    </location>
</feature>
<evidence type="ECO:0000313" key="3">
    <source>
        <dbReference type="EnsemblMetazoa" id="G5169.1:cds"/>
    </source>
</evidence>
<accession>A0A8W8N980</accession>
<dbReference type="Pfam" id="PF25273">
    <property type="entry name" value="DUF7869"/>
    <property type="match status" value="1"/>
</dbReference>
<feature type="domain" description="DUF7869" evidence="2">
    <location>
        <begin position="363"/>
        <end position="494"/>
    </location>
</feature>
<feature type="compositionally biased region" description="Polar residues" evidence="1">
    <location>
        <begin position="19"/>
        <end position="29"/>
    </location>
</feature>
<reference evidence="3" key="1">
    <citation type="submission" date="2022-08" db="UniProtKB">
        <authorList>
            <consortium name="EnsemblMetazoa"/>
        </authorList>
    </citation>
    <scope>IDENTIFICATION</scope>
    <source>
        <strain evidence="3">05x7-T-G4-1.051#20</strain>
    </source>
</reference>
<dbReference type="PANTHER" id="PTHR34415:SF1">
    <property type="entry name" value="INTEGRASE CATALYTIC DOMAIN-CONTAINING PROTEIN"/>
    <property type="match status" value="1"/>
</dbReference>
<protein>
    <recommendedName>
        <fullName evidence="2">DUF7869 domain-containing protein</fullName>
    </recommendedName>
</protein>
<evidence type="ECO:0000313" key="4">
    <source>
        <dbReference type="Proteomes" id="UP000005408"/>
    </source>
</evidence>
<dbReference type="AlphaFoldDB" id="A0A8W8N980"/>
<dbReference type="InterPro" id="IPR057191">
    <property type="entry name" value="DUF7869"/>
</dbReference>
<organism evidence="3 4">
    <name type="scientific">Magallana gigas</name>
    <name type="common">Pacific oyster</name>
    <name type="synonym">Crassostrea gigas</name>
    <dbReference type="NCBI Taxonomy" id="29159"/>
    <lineage>
        <taxon>Eukaryota</taxon>
        <taxon>Metazoa</taxon>
        <taxon>Spiralia</taxon>
        <taxon>Lophotrochozoa</taxon>
        <taxon>Mollusca</taxon>
        <taxon>Bivalvia</taxon>
        <taxon>Autobranchia</taxon>
        <taxon>Pteriomorphia</taxon>
        <taxon>Ostreida</taxon>
        <taxon>Ostreoidea</taxon>
        <taxon>Ostreidae</taxon>
        <taxon>Magallana</taxon>
    </lineage>
</organism>
<sequence length="515" mass="59043">MDFEIEELENFFSQHFGWTPNSTPAASQVTDHENSSDDTDDDGPADDTIDLDRRVMQFLDDAVVSDPNSDDGDGDDDENDYQRSSASIENVPLPHDDPNLFKIRDVKIRGCGSAKKRQNGERKKIRSEQTFMFSGEKVCRNTFLLVYDIGKHFLHNIITHKNTHGVTPRKHGNLGKKPSHSLQYDDIKLVVQFISSYADDFGLPQPAAPRGRDDTPSIYIPSDTTKKDVHEKYVESCPNDRHVRYSTFCNIWNQCLPHIRIAKPRDDVCATCEKLRKSVLDAVSEEEKLEAAPRKMQKHITHTQAKRKVYNDCVKRSRDTYRLQDRFTLRKVHIFGVRSDGEPKQLNFLINENETIGPDGTKVHGPDSVISMLDWALQNHNSDETSCTIHADNCCGQNKNQYVIGYLMWRVMTKQHNRIEFKMQIPGHARCLIDGGFALLKKLYRRCDCDSIGQLEDVVNRSSTTNTAVRYPAWQWRSWKEYLGQFFKPVKGIRQYCAQGQGNFSSPVVNCYLLN</sequence>
<name>A0A8W8N980_MAGGI</name>
<dbReference type="Proteomes" id="UP000005408">
    <property type="component" value="Unassembled WGS sequence"/>
</dbReference>